<dbReference type="Pfam" id="PF04213">
    <property type="entry name" value="HtaA"/>
    <property type="match status" value="1"/>
</dbReference>
<dbReference type="Proteomes" id="UP000537326">
    <property type="component" value="Unassembled WGS sequence"/>
</dbReference>
<proteinExistence type="predicted"/>
<accession>A0A7Z0C1N5</accession>
<name>A0A7Z0C1N5_9ACTN</name>
<comment type="caution">
    <text evidence="3">The sequence shown here is derived from an EMBL/GenBank/DDBJ whole genome shotgun (WGS) entry which is preliminary data.</text>
</comment>
<keyword evidence="1" id="KW-0732">Signal</keyword>
<protein>
    <recommendedName>
        <fullName evidence="2">Htaa domain-containing protein</fullName>
    </recommendedName>
</protein>
<evidence type="ECO:0000313" key="4">
    <source>
        <dbReference type="Proteomes" id="UP000537326"/>
    </source>
</evidence>
<sequence>MNRATALGVSLATALVPTLAASAAVVGLAAPAHADAAAPVLSWEISPRFDDHLSTHTLSDGASEDEDGVVSFPLVAADLDPATGAGTLTYDGSVKGAFAMMGTEYYSVTLADPVVSVTEDGSGSLSAVVSAANAATQQGAAATTDPARVVVTTFSDSAWTPTSGLSTLQSTPDWARVLPTGSPAALALGLSDTQPVDGQSFAPEFLAQLTPGVRAHFYASGSGSDATKQPSAFAAEAAGPQVAVRTTSATSDALVLDVDGSGFTGVTNPGDDGVYVGLAPAGGLPDTDSQQDQDAFAAAAWVPAAQMTDGTIDVTLTAEPADLDAERDYSVYTWQAHGHSNTSQDTETAVAIDWAALGLADVASTTTVKVKKKPTTKRRGVLLAKVTGEAGKASGKAVVTAKKGGKTKKVTKAVTRGKARVTLPTLSRGKWKVVVVFKPSDTYARSTDRLTLRVR</sequence>
<dbReference type="RefSeq" id="WP_179530231.1">
    <property type="nucleotide sequence ID" value="NZ_BAAAPP010000012.1"/>
</dbReference>
<keyword evidence="4" id="KW-1185">Reference proteome</keyword>
<reference evidence="3 4" key="1">
    <citation type="submission" date="2020-07" db="EMBL/GenBank/DDBJ databases">
        <title>Sequencing the genomes of 1000 actinobacteria strains.</title>
        <authorList>
            <person name="Klenk H.-P."/>
        </authorList>
    </citation>
    <scope>NUCLEOTIDE SEQUENCE [LARGE SCALE GENOMIC DNA]</scope>
    <source>
        <strain evidence="3 4">DSM 18248</strain>
    </source>
</reference>
<feature type="domain" description="Htaa" evidence="2">
    <location>
        <begin position="41"/>
        <end position="171"/>
    </location>
</feature>
<feature type="chain" id="PRO_5038809962" description="Htaa domain-containing protein" evidence="1">
    <location>
        <begin position="35"/>
        <end position="455"/>
    </location>
</feature>
<feature type="signal peptide" evidence="1">
    <location>
        <begin position="1"/>
        <end position="34"/>
    </location>
</feature>
<dbReference type="EMBL" id="JACBZI010000001">
    <property type="protein sequence ID" value="NYI09218.1"/>
    <property type="molecule type" value="Genomic_DNA"/>
</dbReference>
<evidence type="ECO:0000259" key="2">
    <source>
        <dbReference type="Pfam" id="PF04213"/>
    </source>
</evidence>
<dbReference type="InterPro" id="IPR007331">
    <property type="entry name" value="Htaa"/>
</dbReference>
<organism evidence="3 4">
    <name type="scientific">Nocardioides marinus</name>
    <dbReference type="NCBI Taxonomy" id="374514"/>
    <lineage>
        <taxon>Bacteria</taxon>
        <taxon>Bacillati</taxon>
        <taxon>Actinomycetota</taxon>
        <taxon>Actinomycetes</taxon>
        <taxon>Propionibacteriales</taxon>
        <taxon>Nocardioidaceae</taxon>
        <taxon>Nocardioides</taxon>
    </lineage>
</organism>
<gene>
    <name evidence="3" type="ORF">BKA05_000733</name>
</gene>
<dbReference type="AlphaFoldDB" id="A0A7Z0C1N5"/>
<evidence type="ECO:0000313" key="3">
    <source>
        <dbReference type="EMBL" id="NYI09218.1"/>
    </source>
</evidence>
<evidence type="ECO:0000256" key="1">
    <source>
        <dbReference type="SAM" id="SignalP"/>
    </source>
</evidence>